<dbReference type="EMBL" id="CAJZBQ010000014">
    <property type="protein sequence ID" value="CAG9315884.1"/>
    <property type="molecule type" value="Genomic_DNA"/>
</dbReference>
<proteinExistence type="predicted"/>
<feature type="repeat" description="ANK" evidence="9">
    <location>
        <begin position="653"/>
        <end position="685"/>
    </location>
</feature>
<feature type="compositionally biased region" description="Acidic residues" evidence="11">
    <location>
        <begin position="206"/>
        <end position="217"/>
    </location>
</feature>
<dbReference type="SUPFAM" id="SSF47587">
    <property type="entry name" value="Domain of poly(ADP-ribose) polymerase"/>
    <property type="match status" value="1"/>
</dbReference>
<evidence type="ECO:0000259" key="13">
    <source>
        <dbReference type="PROSITE" id="PS51060"/>
    </source>
</evidence>
<evidence type="ECO:0000256" key="11">
    <source>
        <dbReference type="SAM" id="MobiDB-lite"/>
    </source>
</evidence>
<dbReference type="SUPFAM" id="SSF142921">
    <property type="entry name" value="WGR domain-like"/>
    <property type="match status" value="1"/>
</dbReference>
<comment type="subcellular location">
    <subcellularLocation>
        <location evidence="1">Nucleus</location>
    </subcellularLocation>
</comment>
<feature type="region of interest" description="Disordered" evidence="11">
    <location>
        <begin position="1002"/>
        <end position="1038"/>
    </location>
</feature>
<evidence type="ECO:0000256" key="8">
    <source>
        <dbReference type="ARBA" id="ARBA00023242"/>
    </source>
</evidence>
<feature type="repeat" description="ANK" evidence="9">
    <location>
        <begin position="1327"/>
        <end position="1359"/>
    </location>
</feature>
<feature type="repeat" description="ANK" evidence="9">
    <location>
        <begin position="686"/>
        <end position="718"/>
    </location>
</feature>
<dbReference type="PRINTS" id="PR01415">
    <property type="entry name" value="ANKYRIN"/>
</dbReference>
<dbReference type="InterPro" id="IPR036930">
    <property type="entry name" value="WGR_dom_sf"/>
</dbReference>
<feature type="compositionally biased region" description="Acidic residues" evidence="11">
    <location>
        <begin position="125"/>
        <end position="135"/>
    </location>
</feature>
<evidence type="ECO:0000256" key="5">
    <source>
        <dbReference type="ARBA" id="ARBA00022737"/>
    </source>
</evidence>
<dbReference type="Pfam" id="PF00023">
    <property type="entry name" value="Ank"/>
    <property type="match status" value="3"/>
</dbReference>
<keyword evidence="16" id="KW-1185">Reference proteome</keyword>
<evidence type="ECO:0000256" key="7">
    <source>
        <dbReference type="ARBA" id="ARBA00023043"/>
    </source>
</evidence>
<dbReference type="InterPro" id="IPR008893">
    <property type="entry name" value="WGR_domain"/>
</dbReference>
<reference evidence="15" key="1">
    <citation type="submission" date="2021-09" db="EMBL/GenBank/DDBJ databases">
        <authorList>
            <consortium name="AG Swart"/>
            <person name="Singh M."/>
            <person name="Singh A."/>
            <person name="Seah K."/>
            <person name="Emmerich C."/>
        </authorList>
    </citation>
    <scope>NUCLEOTIDE SEQUENCE</scope>
    <source>
        <strain evidence="15">ATCC30299</strain>
    </source>
</reference>
<dbReference type="PANTHER" id="PTHR24198">
    <property type="entry name" value="ANKYRIN REPEAT AND PROTEIN KINASE DOMAIN-CONTAINING PROTEIN"/>
    <property type="match status" value="1"/>
</dbReference>
<feature type="repeat" description="ANK" evidence="9">
    <location>
        <begin position="587"/>
        <end position="619"/>
    </location>
</feature>
<organism evidence="15 16">
    <name type="scientific">Blepharisma stoltei</name>
    <dbReference type="NCBI Taxonomy" id="1481888"/>
    <lineage>
        <taxon>Eukaryota</taxon>
        <taxon>Sar</taxon>
        <taxon>Alveolata</taxon>
        <taxon>Ciliophora</taxon>
        <taxon>Postciliodesmatophora</taxon>
        <taxon>Heterotrichea</taxon>
        <taxon>Heterotrichida</taxon>
        <taxon>Blepharismidae</taxon>
        <taxon>Blepharisma</taxon>
    </lineage>
</organism>
<dbReference type="GO" id="GO:0016779">
    <property type="term" value="F:nucleotidyltransferase activity"/>
    <property type="evidence" value="ECO:0007669"/>
    <property type="project" value="UniProtKB-KW"/>
</dbReference>
<dbReference type="PROSITE" id="PS51977">
    <property type="entry name" value="WGR"/>
    <property type="match status" value="1"/>
</dbReference>
<dbReference type="InterPro" id="IPR002110">
    <property type="entry name" value="Ankyrin_rpt"/>
</dbReference>
<dbReference type="GO" id="GO:0005634">
    <property type="term" value="C:nucleus"/>
    <property type="evidence" value="ECO:0007669"/>
    <property type="project" value="UniProtKB-SubCell"/>
</dbReference>
<dbReference type="CDD" id="cd01437">
    <property type="entry name" value="parp_like"/>
    <property type="match status" value="1"/>
</dbReference>
<dbReference type="InterPro" id="IPR036616">
    <property type="entry name" value="Poly(ADP-ribose)pol_reg_dom_sf"/>
</dbReference>
<dbReference type="PROSITE" id="PS50297">
    <property type="entry name" value="ANK_REP_REGION"/>
    <property type="match status" value="8"/>
</dbReference>
<evidence type="ECO:0000259" key="14">
    <source>
        <dbReference type="PROSITE" id="PS51977"/>
    </source>
</evidence>
<keyword evidence="3 10" id="KW-0808">Transferase</keyword>
<feature type="repeat" description="ANK" evidence="9">
    <location>
        <begin position="620"/>
        <end position="652"/>
    </location>
</feature>
<feature type="domain" description="WGR" evidence="14">
    <location>
        <begin position="1923"/>
        <end position="2021"/>
    </location>
</feature>
<dbReference type="InterPro" id="IPR036770">
    <property type="entry name" value="Ankyrin_rpt-contain_sf"/>
</dbReference>
<dbReference type="Gene3D" id="1.20.142.10">
    <property type="entry name" value="Poly(ADP-ribose) polymerase, regulatory domain"/>
    <property type="match status" value="1"/>
</dbReference>
<sequence length="2404" mass="270159">MADRPRRAQKARNETSKSKSQPKAPKILYQKDEGLAIKANNSFRFCIALEDVLAKNQSFLALTLKEAGQENKYQKLKEERIPIGDVIMEAVLKKDGKFFKITKKQLQDVKNTFKTKYKQLTIDGKEDESEEEEQEEIKQPVKKIAKKSASPKPKEEKKNEKASPVKKKVEPAANARLTRSKSIEESQKTKVAKKKSPEKIVKNELSYEEESEEESEEEKPAAKTQKPRRADPMDEDFSEEDVKPKKRTAAKSQKAAKPIKKAKNPKLPTTYKKGKYNPAVQVLDFTKHMLDPSNDPFFDVSVLMNNKNLHRACATNNKALFKKLLNSKEKISSILAPWSADCRVTGLELAIMNNNDQFVKEIVKEVITPTIKRAHPPQVGITQVGTGSVSIEAYGVMTRKVQMSRGGREGNNAFLGDIPQNDHINQLVYDVKWLERLYLSNCSENILNLLRTMIPNFENTICGTVGECVRAGNIALSSYLMALAIKNGGYGFNMLHEEVFKDGPLSPFKKVSITKKPIMNYLVAPLHCACINPDSTHLKELISQCDDINYPDMEGRKSIHYAAACTSAEPLKVLLDHGMNPNDMSRDKMTPLMVAAKLNRVENAEILLGKGVNANIKDKKGYAALHYAAEYGCIEMIKCLLEHGATVDQPGPDRKTPMMLASVQGHFECVQVLIDNKAKVLKRDKCRRTALTLAVKNGQAKVVSLLLQNGSDFNDPDSSKNYPIHYAAAYGWIECIDLLIQAGADINAVNDWKLQPLLVAMLMGQTGCVDRLLKEPNCDVNCKDEEGRTLLSQAIEMLSIETLSQIKFLLKEKGADPNIADRNGMTALHYLCRKGKPVCQIPNLTPYEIKDWEDQASDFQHEALELLIEFGADVNLKCKSENTPLLYALQAKNIRIFQALIHKEADLAITSKNGGGIFHKLACLDTDFLGMYHQLLNMPRVVSAAIDIVDDNGFTPFLKLIDEFASNHSTAWQKIYDLERKIMTNELEEQKKIAKGEMLVETASPSRPAVHGKISGKGPSKTIKQPVPESSEEDEDVDFSDKVVHGKITSKRPAKSIKNATFINNEDFSQGLAMLSEGQLNQTQFSQVPAMAIGGQFNLVQTPTDPAMGFQSNQAQPTLFFQNFNSEAINLNYQELERRSKEKFAELVEIIRGVLVDLINHGANPAATVEKLLKYKENPDLIYQEEKESQIQDAGGVYNRYGQSEQRKFFITDIDGTKKYKEYGDKGQQNALHLIAMKPEKPLLDFLLSLPIPINQRDFYGDTPLILFVKAVQHVSAIKTLIDHNADPNIYNCENEGPLLKAIQHNLLDIIDLLIKNRAMIEVTSKLGKTPLTLAVEMKNVKIARKLCEAGASVNFKDPKGRTALHIAINSAEATSDASFDMESLLLHFGANINAVDNRGRCPLHYAFVKIGRPFDKSQIDPIETVSSACSRSDINVNIQDQWKKTPLHYAAQRGALTSTMFMLAKGAKIDTEDEDGNTSLGISIKFGHANYAIMLIQKDANVNKLLIIKPAEEKNEEEVEENRLGLFGGARTKQTARSGMFGGMSRARPTKPSTNSSLPQGTYSMFRAAIIQGWQGAAYLMLYNGYPYMLAMQDAMNEMKFKLVKTLLAKVGDDKKLQEINEDGQNLFHTLAIKGSAADQEITQIICDELFERGVDLFAVDNKGKTPLHYAAASGYRSLCQFLLGKGSNHALPDNNGIVPLAYALQGSKILTSEQMILIFRGYGASLSFTFREDGIDLTPILHAISQKGPPRLITFLLQNGCSLTEVDSLGRNAVMLAIINNDIKMVEALIKEGSLDINHSDKKGRNAAHYAVQPLEYGSYENIDILKLLISSKINAGKFDNEGWSPFCLAALQRSRRMAKLLEAHRFKVSEYPERRLSVFEPSMEVDYEKDAESYLQKQSELVKEEKIKRLPDNTQDFPDYYEVVDDYDLYMTKVDLQYGPYSQYLFYRMQLLHDTNRDNYIIFTRWGRIGEVGAFQRTPFADRNEAETEFKKIFKSKSGNEWREDFVRIKGKYVKVEFAKKKISHKDFINDFDLERAPNSNLVEELQVAVKHFTKNSIYRSYFDQSGIDVNVLNFSSISRETILEAEEIIRKIAVLVGELRDSQDVDKNLDIKQEISDLSSRYYELIPSPGFEHTAVSPILAPLDVKAKLDTLDSLKNIQIASKIILGAINSQDSINPLDYTYLALNTSLNLVDSKSPEFNVIEKYMKAGRGDDTQILGLFQVNRRGEAEKIEKFKNIEQRKLLWHGTGSANIIGILTQGLRIAPPEVPNMGWMFGKGVYFADMFMKSLGYAHSEAGDTSFFMLLCEVVLGKTYDRYQSEYVEKLPEGFLSTLGKGQEGPDCTQSIYLPNGVEVPLGPIIEQEKPNNEPYWSLNMNEYIVYNTDQIRIRYLLHLKSEQPMW</sequence>
<feature type="repeat" description="ANK" evidence="9">
    <location>
        <begin position="1664"/>
        <end position="1696"/>
    </location>
</feature>
<evidence type="ECO:0000256" key="2">
    <source>
        <dbReference type="ARBA" id="ARBA00022676"/>
    </source>
</evidence>
<feature type="domain" description="PARP alpha-helical" evidence="13">
    <location>
        <begin position="2042"/>
        <end position="2170"/>
    </location>
</feature>
<dbReference type="SUPFAM" id="SSF56399">
    <property type="entry name" value="ADP-ribosylation"/>
    <property type="match status" value="1"/>
</dbReference>
<keyword evidence="8" id="KW-0539">Nucleus</keyword>
<evidence type="ECO:0000256" key="3">
    <source>
        <dbReference type="ARBA" id="ARBA00022679"/>
    </source>
</evidence>
<evidence type="ECO:0000256" key="1">
    <source>
        <dbReference type="ARBA" id="ARBA00004123"/>
    </source>
</evidence>
<dbReference type="EC" id="2.4.2.-" evidence="10"/>
<dbReference type="SMART" id="SM00773">
    <property type="entry name" value="WGR"/>
    <property type="match status" value="1"/>
</dbReference>
<dbReference type="Proteomes" id="UP001162131">
    <property type="component" value="Unassembled WGS sequence"/>
</dbReference>
<evidence type="ECO:0000256" key="10">
    <source>
        <dbReference type="RuleBase" id="RU362114"/>
    </source>
</evidence>
<keyword evidence="4" id="KW-0548">Nucleotidyltransferase</keyword>
<dbReference type="Pfam" id="PF00644">
    <property type="entry name" value="PARP"/>
    <property type="match status" value="1"/>
</dbReference>
<dbReference type="Pfam" id="PF13637">
    <property type="entry name" value="Ank_4"/>
    <property type="match status" value="1"/>
</dbReference>
<name>A0AAU9IUR9_9CILI</name>
<dbReference type="GO" id="GO:0003950">
    <property type="term" value="F:NAD+ poly-ADP-ribosyltransferase activity"/>
    <property type="evidence" value="ECO:0007669"/>
    <property type="project" value="UniProtKB-UniRule"/>
</dbReference>
<dbReference type="Gene3D" id="1.25.40.20">
    <property type="entry name" value="Ankyrin repeat-containing domain"/>
    <property type="match status" value="5"/>
</dbReference>
<dbReference type="Pfam" id="PF02877">
    <property type="entry name" value="PARP_reg"/>
    <property type="match status" value="1"/>
</dbReference>
<dbReference type="PROSITE" id="PS51059">
    <property type="entry name" value="PARP_CATALYTIC"/>
    <property type="match status" value="1"/>
</dbReference>
<protein>
    <recommendedName>
        <fullName evidence="10">Poly [ADP-ribose] polymerase</fullName>
        <shortName evidence="10">PARP</shortName>
        <ecNumber evidence="10">2.4.2.-</ecNumber>
    </recommendedName>
</protein>
<dbReference type="CDD" id="cd07997">
    <property type="entry name" value="WGR_PARP"/>
    <property type="match status" value="1"/>
</dbReference>
<feature type="repeat" description="ANK" evidence="9">
    <location>
        <begin position="1443"/>
        <end position="1475"/>
    </location>
</feature>
<evidence type="ECO:0000256" key="4">
    <source>
        <dbReference type="ARBA" id="ARBA00022695"/>
    </source>
</evidence>
<evidence type="ECO:0000259" key="12">
    <source>
        <dbReference type="PROSITE" id="PS51059"/>
    </source>
</evidence>
<evidence type="ECO:0000313" key="16">
    <source>
        <dbReference type="Proteomes" id="UP001162131"/>
    </source>
</evidence>
<feature type="domain" description="PARP catalytic" evidence="12">
    <location>
        <begin position="2180"/>
        <end position="2404"/>
    </location>
</feature>
<dbReference type="Pfam" id="PF05406">
    <property type="entry name" value="WGR"/>
    <property type="match status" value="1"/>
</dbReference>
<evidence type="ECO:0000256" key="6">
    <source>
        <dbReference type="ARBA" id="ARBA00023027"/>
    </source>
</evidence>
<keyword evidence="2 10" id="KW-0328">Glycosyltransferase</keyword>
<dbReference type="InterPro" id="IPR004102">
    <property type="entry name" value="Poly(ADP-ribose)pol_reg_dom"/>
</dbReference>
<feature type="repeat" description="ANK" evidence="9">
    <location>
        <begin position="1360"/>
        <end position="1398"/>
    </location>
</feature>
<keyword evidence="7 9" id="KW-0040">ANK repeat</keyword>
<gene>
    <name evidence="15" type="ORF">BSTOLATCC_MIC14628</name>
</gene>
<feature type="region of interest" description="Disordered" evidence="11">
    <location>
        <begin position="1"/>
        <end position="26"/>
    </location>
</feature>
<evidence type="ECO:0000313" key="15">
    <source>
        <dbReference type="EMBL" id="CAG9315884.1"/>
    </source>
</evidence>
<dbReference type="SUPFAM" id="SSF48403">
    <property type="entry name" value="Ankyrin repeat"/>
    <property type="match status" value="4"/>
</dbReference>
<dbReference type="PANTHER" id="PTHR24198:SF165">
    <property type="entry name" value="ANKYRIN REPEAT-CONTAINING PROTEIN-RELATED"/>
    <property type="match status" value="1"/>
</dbReference>
<feature type="compositionally biased region" description="Basic and acidic residues" evidence="11">
    <location>
        <begin position="1"/>
        <end position="17"/>
    </location>
</feature>
<dbReference type="Gene3D" id="3.90.228.10">
    <property type="match status" value="1"/>
</dbReference>
<dbReference type="Gene3D" id="2.20.140.10">
    <property type="entry name" value="WGR domain"/>
    <property type="match status" value="1"/>
</dbReference>
<comment type="caution">
    <text evidence="15">The sequence shown here is derived from an EMBL/GenBank/DDBJ whole genome shotgun (WGS) entry which is preliminary data.</text>
</comment>
<dbReference type="PROSITE" id="PS51060">
    <property type="entry name" value="PARP_ALPHA_HD"/>
    <property type="match status" value="1"/>
</dbReference>
<dbReference type="PROSITE" id="PS50088">
    <property type="entry name" value="ANK_REPEAT"/>
    <property type="match status" value="10"/>
</dbReference>
<evidence type="ECO:0000256" key="9">
    <source>
        <dbReference type="PROSITE-ProRule" id="PRU00023"/>
    </source>
</evidence>
<feature type="compositionally biased region" description="Basic and acidic residues" evidence="11">
    <location>
        <begin position="152"/>
        <end position="170"/>
    </location>
</feature>
<keyword evidence="6 10" id="KW-0520">NAD</keyword>
<dbReference type="InterPro" id="IPR012317">
    <property type="entry name" value="Poly(ADP-ribose)pol_cat_dom"/>
</dbReference>
<dbReference type="Pfam" id="PF12796">
    <property type="entry name" value="Ank_2"/>
    <property type="match status" value="6"/>
</dbReference>
<feature type="repeat" description="ANK" evidence="9">
    <location>
        <begin position="719"/>
        <end position="751"/>
    </location>
</feature>
<dbReference type="SMART" id="SM00248">
    <property type="entry name" value="ANK"/>
    <property type="match status" value="25"/>
</dbReference>
<feature type="repeat" description="ANK" evidence="9">
    <location>
        <begin position="554"/>
        <end position="586"/>
    </location>
</feature>
<feature type="region of interest" description="Disordered" evidence="11">
    <location>
        <begin position="123"/>
        <end position="273"/>
    </location>
</feature>
<keyword evidence="5" id="KW-0677">Repeat</keyword>
<accession>A0AAU9IUR9</accession>